<organism evidence="2 3">
    <name type="scientific">Hyphomonas pacifica</name>
    <dbReference type="NCBI Taxonomy" id="1280941"/>
    <lineage>
        <taxon>Bacteria</taxon>
        <taxon>Pseudomonadati</taxon>
        <taxon>Pseudomonadota</taxon>
        <taxon>Alphaproteobacteria</taxon>
        <taxon>Hyphomonadales</taxon>
        <taxon>Hyphomonadaceae</taxon>
        <taxon>Hyphomonas</taxon>
    </lineage>
</organism>
<evidence type="ECO:0000313" key="2">
    <source>
        <dbReference type="EMBL" id="RAN33252.1"/>
    </source>
</evidence>
<feature type="region of interest" description="Disordered" evidence="1">
    <location>
        <begin position="83"/>
        <end position="132"/>
    </location>
</feature>
<proteinExistence type="predicted"/>
<dbReference type="EMBL" id="AWFB01000023">
    <property type="protein sequence ID" value="RAN33252.1"/>
    <property type="molecule type" value="Genomic_DNA"/>
</dbReference>
<comment type="caution">
    <text evidence="2">The sequence shown here is derived from an EMBL/GenBank/DDBJ whole genome shotgun (WGS) entry which is preliminary data.</text>
</comment>
<dbReference type="RefSeq" id="WP_034827672.1">
    <property type="nucleotide sequence ID" value="NZ_AWFA01000034.1"/>
</dbReference>
<feature type="compositionally biased region" description="Basic and acidic residues" evidence="1">
    <location>
        <begin position="110"/>
        <end position="119"/>
    </location>
</feature>
<dbReference type="STRING" id="1280941.HY2_03395"/>
<evidence type="ECO:0000313" key="3">
    <source>
        <dbReference type="Proteomes" id="UP000249123"/>
    </source>
</evidence>
<keyword evidence="3" id="KW-1185">Reference proteome</keyword>
<protein>
    <submittedName>
        <fullName evidence="2">Uncharacterized protein</fullName>
    </submittedName>
</protein>
<dbReference type="AlphaFoldDB" id="A0A062TXC8"/>
<evidence type="ECO:0000256" key="1">
    <source>
        <dbReference type="SAM" id="MobiDB-lite"/>
    </source>
</evidence>
<accession>A0A062TXC8</accession>
<dbReference type="Proteomes" id="UP000249123">
    <property type="component" value="Unassembled WGS sequence"/>
</dbReference>
<feature type="compositionally biased region" description="Low complexity" evidence="1">
    <location>
        <begin position="83"/>
        <end position="93"/>
    </location>
</feature>
<dbReference type="OrthoDB" id="7618448at2"/>
<reference evidence="2 3" key="1">
    <citation type="submission" date="2013-04" db="EMBL/GenBank/DDBJ databases">
        <title>Hyphomonas sp. T24B3 Genome Sequencing.</title>
        <authorList>
            <person name="Lai Q."/>
            <person name="Shao Z."/>
        </authorList>
    </citation>
    <scope>NUCLEOTIDE SEQUENCE [LARGE SCALE GENOMIC DNA]</scope>
    <source>
        <strain evidence="2 3">T24B3</strain>
    </source>
</reference>
<name>A0A062TXC8_9PROT</name>
<gene>
    <name evidence="2" type="ORF">HY3_02560</name>
</gene>
<sequence length="230" mass="25986">MTYKSPDFLVYAGRFTVQWLDHATAGFRRALGLTLLPALPFLPRRQLQELTRFLAHAEPVMRRILYLMAVELGALPVRERTSSATASAATRAPAKPPKTSRPLFPQPRFRLSEPEERPQAARTPPPKRFRTGPRIRRLDVEPPVDLSEYPAGPDDILPAARHVRRLLALEDVFENMSRYVTAMRRLIGKAKPVVGRALPPAFRRRPLTPAQQQNACDLHAEATRLAYNTS</sequence>